<feature type="repeat" description="TPR" evidence="3">
    <location>
        <begin position="382"/>
        <end position="415"/>
    </location>
</feature>
<dbReference type="Proteomes" id="UP000332594">
    <property type="component" value="Unassembled WGS sequence"/>
</dbReference>
<dbReference type="PROSITE" id="PS50005">
    <property type="entry name" value="TPR"/>
    <property type="match status" value="1"/>
</dbReference>
<dbReference type="GO" id="GO:0016740">
    <property type="term" value="F:transferase activity"/>
    <property type="evidence" value="ECO:0007669"/>
    <property type="project" value="UniProtKB-KW"/>
</dbReference>
<evidence type="ECO:0000256" key="1">
    <source>
        <dbReference type="ARBA" id="ARBA00022737"/>
    </source>
</evidence>
<dbReference type="SUPFAM" id="SSF53300">
    <property type="entry name" value="vWA-like"/>
    <property type="match status" value="1"/>
</dbReference>
<keyword evidence="2 3" id="KW-0802">TPR repeat</keyword>
<keyword evidence="1" id="KW-0677">Repeat</keyword>
<sequence length="507" mass="56758">MSNVHFIYPWRLTALLLCAALAWLPHSGRSAWHRLLDKPFRSLIIHRRRRLANLLPWLLALGVIALAGPTWQRELPAALTPQSNVMVILQQDPAMYAGDLAPSRHQRMQSKIAALMQRLPGAHFGLVVYSSQAFLTTPLTQDPQFYSLFLNAQTPSLLPQGEGSSLPQAVALALKNLPAGRDAPRSLILVADTLSPADAAWLKGQRLPLQIWIPGTAAGGALPERYASRGVDTRLNVERFSQVRDGGIPVTLVTDDNDDMQAILSHIQQSVTQQNNARQDLRWQNSGYLLVIPMLILLLFWRRQLIYVTLLLPTLLWSPHGEAAWLDAWIPPDVQGQHAFAQGDYAEAAAHFHDPLWQGIAWYRAGRFTLAARSFREAPQTAEALLWTGNSLAQQKQWQQALDSYDRALSLRPDWTLALQNREQVAQIVMRIRQQERERQQAQGDVMDDGPDKIVHDLQKHQGVDQKQMGAVAGSTPQVNQWFEALDVSPTGLLQSLYRNGAEEKAP</sequence>
<dbReference type="Pfam" id="PF13519">
    <property type="entry name" value="VWA_2"/>
    <property type="match status" value="1"/>
</dbReference>
<organism evidence="6 7">
    <name type="scientific">Raoultella terrigena</name>
    <name type="common">Klebsiella terrigena</name>
    <dbReference type="NCBI Taxonomy" id="577"/>
    <lineage>
        <taxon>Bacteria</taxon>
        <taxon>Pseudomonadati</taxon>
        <taxon>Pseudomonadota</taxon>
        <taxon>Gammaproteobacteria</taxon>
        <taxon>Enterobacterales</taxon>
        <taxon>Enterobacteriaceae</taxon>
        <taxon>Klebsiella/Raoultella group</taxon>
        <taxon>Raoultella</taxon>
    </lineage>
</organism>
<evidence type="ECO:0000256" key="2">
    <source>
        <dbReference type="ARBA" id="ARBA00022803"/>
    </source>
</evidence>
<proteinExistence type="predicted"/>
<evidence type="ECO:0000313" key="7">
    <source>
        <dbReference type="Proteomes" id="UP000332594"/>
    </source>
</evidence>
<keyword evidence="4" id="KW-0472">Membrane</keyword>
<accession>A0A485CKW6</accession>
<dbReference type="Gene3D" id="3.40.50.410">
    <property type="entry name" value="von Willebrand factor, type A domain"/>
    <property type="match status" value="1"/>
</dbReference>
<keyword evidence="4" id="KW-1133">Transmembrane helix</keyword>
<feature type="transmembrane region" description="Helical" evidence="4">
    <location>
        <begin position="54"/>
        <end position="71"/>
    </location>
</feature>
<dbReference type="InterPro" id="IPR019734">
    <property type="entry name" value="TPR_rpt"/>
</dbReference>
<dbReference type="Pfam" id="PF07719">
    <property type="entry name" value="TPR_2"/>
    <property type="match status" value="1"/>
</dbReference>
<dbReference type="InterPro" id="IPR002035">
    <property type="entry name" value="VWF_A"/>
</dbReference>
<evidence type="ECO:0000256" key="3">
    <source>
        <dbReference type="PROSITE-ProRule" id="PRU00339"/>
    </source>
</evidence>
<dbReference type="SUPFAM" id="SSF48452">
    <property type="entry name" value="TPR-like"/>
    <property type="match status" value="1"/>
</dbReference>
<evidence type="ECO:0000256" key="4">
    <source>
        <dbReference type="SAM" id="Phobius"/>
    </source>
</evidence>
<keyword evidence="4" id="KW-0812">Transmembrane</keyword>
<dbReference type="AlphaFoldDB" id="A0A485CKW6"/>
<protein>
    <submittedName>
        <fullName evidence="6">Predicted O-linked N-acetylglucosamine transferase, SPINDLY family</fullName>
    </submittedName>
</protein>
<dbReference type="EMBL" id="CAADJG010000002">
    <property type="protein sequence ID" value="VFS85191.1"/>
    <property type="molecule type" value="Genomic_DNA"/>
</dbReference>
<dbReference type="InterPro" id="IPR013105">
    <property type="entry name" value="TPR_2"/>
</dbReference>
<keyword evidence="6" id="KW-0808">Transferase</keyword>
<dbReference type="RefSeq" id="WP_134527838.1">
    <property type="nucleotide sequence ID" value="NZ_BJNO01000018.1"/>
</dbReference>
<evidence type="ECO:0000313" key="6">
    <source>
        <dbReference type="EMBL" id="VFS85191.1"/>
    </source>
</evidence>
<evidence type="ECO:0000259" key="5">
    <source>
        <dbReference type="Pfam" id="PF13519"/>
    </source>
</evidence>
<dbReference type="InterPro" id="IPR011990">
    <property type="entry name" value="TPR-like_helical_dom_sf"/>
</dbReference>
<dbReference type="Gene3D" id="1.25.40.10">
    <property type="entry name" value="Tetratricopeptide repeat domain"/>
    <property type="match status" value="1"/>
</dbReference>
<dbReference type="InterPro" id="IPR036465">
    <property type="entry name" value="vWFA_dom_sf"/>
</dbReference>
<name>A0A485CKW6_RAOTE</name>
<reference evidence="6 7" key="1">
    <citation type="submission" date="2019-03" db="EMBL/GenBank/DDBJ databases">
        <authorList>
            <consortium name="Pathogen Informatics"/>
        </authorList>
    </citation>
    <scope>NUCLEOTIDE SEQUENCE [LARGE SCALE GENOMIC DNA]</scope>
    <source>
        <strain evidence="6 7">NCTC13038</strain>
    </source>
</reference>
<feature type="domain" description="VWFA" evidence="5">
    <location>
        <begin position="94"/>
        <end position="192"/>
    </location>
</feature>
<gene>
    <name evidence="6" type="ORF">NCTC13038_05070</name>
</gene>